<dbReference type="SMART" id="SM00749">
    <property type="entry name" value="BON"/>
    <property type="match status" value="1"/>
</dbReference>
<dbReference type="InterPro" id="IPR014004">
    <property type="entry name" value="Transpt-assoc_nodulatn_dom_bac"/>
</dbReference>
<name>A0AAP2GG87_9BACT</name>
<dbReference type="AlphaFoldDB" id="A0AAP2GG87"/>
<feature type="compositionally biased region" description="Basic and acidic residues" evidence="1">
    <location>
        <begin position="15"/>
        <end position="43"/>
    </location>
</feature>
<feature type="region of interest" description="Disordered" evidence="1">
    <location>
        <begin position="1"/>
        <end position="43"/>
    </location>
</feature>
<dbReference type="InterPro" id="IPR007055">
    <property type="entry name" value="BON_dom"/>
</dbReference>
<comment type="caution">
    <text evidence="3">The sequence shown here is derived from an EMBL/GenBank/DDBJ whole genome shotgun (WGS) entry which is preliminary data.</text>
</comment>
<feature type="region of interest" description="Disordered" evidence="1">
    <location>
        <begin position="62"/>
        <end position="91"/>
    </location>
</feature>
<evidence type="ECO:0000313" key="3">
    <source>
        <dbReference type="EMBL" id="MBT1690289.1"/>
    </source>
</evidence>
<keyword evidence="4" id="KW-1185">Reference proteome</keyword>
<accession>A0AAP2GG87</accession>
<sequence>MRTYNQQIEDAYASSRREGDSMRNREIERSSGQDRRNRYRDDQYEYKYASSYEPFQDEIEHTAGRDAMRGTDEQHAGIHRGKGPRNYRRSDERILEDVSERLAEDAYVDASGIAVEVKQGEVVLSGTVPDRMTKRRAEDIVEAVSGVSHVENKIRVTTTFEQQGAPDTSGKIPKKSNKGPSEMDIRRTATA</sequence>
<evidence type="ECO:0000256" key="1">
    <source>
        <dbReference type="SAM" id="MobiDB-lite"/>
    </source>
</evidence>
<dbReference type="PANTHER" id="PTHR34606:SF15">
    <property type="entry name" value="BON DOMAIN-CONTAINING PROTEIN"/>
    <property type="match status" value="1"/>
</dbReference>
<feature type="domain" description="BON" evidence="2">
    <location>
        <begin position="90"/>
        <end position="158"/>
    </location>
</feature>
<dbReference type="EMBL" id="JAHESC010000061">
    <property type="protein sequence ID" value="MBT1690289.1"/>
    <property type="molecule type" value="Genomic_DNA"/>
</dbReference>
<feature type="compositionally biased region" description="Basic and acidic residues" evidence="1">
    <location>
        <begin position="181"/>
        <end position="191"/>
    </location>
</feature>
<feature type="compositionally biased region" description="Basic residues" evidence="1">
    <location>
        <begin position="77"/>
        <end position="87"/>
    </location>
</feature>
<feature type="region of interest" description="Disordered" evidence="1">
    <location>
        <begin position="159"/>
        <end position="191"/>
    </location>
</feature>
<gene>
    <name evidence="3" type="ORF">KK078_27230</name>
</gene>
<feature type="compositionally biased region" description="Basic and acidic residues" evidence="1">
    <location>
        <begin position="62"/>
        <end position="76"/>
    </location>
</feature>
<dbReference type="Gene3D" id="3.30.1340.30">
    <property type="match status" value="1"/>
</dbReference>
<dbReference type="PROSITE" id="PS50914">
    <property type="entry name" value="BON"/>
    <property type="match status" value="1"/>
</dbReference>
<dbReference type="RefSeq" id="WP_254093507.1">
    <property type="nucleotide sequence ID" value="NZ_JAHESC010000061.1"/>
</dbReference>
<dbReference type="PANTHER" id="PTHR34606">
    <property type="entry name" value="BON DOMAIN-CONTAINING PROTEIN"/>
    <property type="match status" value="1"/>
</dbReference>
<dbReference type="Pfam" id="PF04972">
    <property type="entry name" value="BON"/>
    <property type="match status" value="1"/>
</dbReference>
<evidence type="ECO:0000259" key="2">
    <source>
        <dbReference type="PROSITE" id="PS50914"/>
    </source>
</evidence>
<dbReference type="InterPro" id="IPR051686">
    <property type="entry name" value="Lipoprotein_DolP"/>
</dbReference>
<organism evidence="3 4">
    <name type="scientific">Dawidia soli</name>
    <dbReference type="NCBI Taxonomy" id="2782352"/>
    <lineage>
        <taxon>Bacteria</taxon>
        <taxon>Pseudomonadati</taxon>
        <taxon>Bacteroidota</taxon>
        <taxon>Cytophagia</taxon>
        <taxon>Cytophagales</taxon>
        <taxon>Chryseotaleaceae</taxon>
        <taxon>Dawidia</taxon>
    </lineage>
</organism>
<proteinExistence type="predicted"/>
<protein>
    <submittedName>
        <fullName evidence="3">BON domain-containing protein</fullName>
    </submittedName>
</protein>
<reference evidence="3 4" key="1">
    <citation type="submission" date="2021-05" db="EMBL/GenBank/DDBJ databases">
        <title>A Polyphasic approach of four new species of the genus Ohtaekwangia: Ohtaekwangia histidinii sp. nov., Ohtaekwangia cretensis sp. nov., Ohtaekwangia indiensis sp. nov., Ohtaekwangia reichenbachii sp. nov. from diverse environment.</title>
        <authorList>
            <person name="Octaviana S."/>
        </authorList>
    </citation>
    <scope>NUCLEOTIDE SEQUENCE [LARGE SCALE GENOMIC DNA]</scope>
    <source>
        <strain evidence="3 4">PWU37</strain>
    </source>
</reference>
<evidence type="ECO:0000313" key="4">
    <source>
        <dbReference type="Proteomes" id="UP001319180"/>
    </source>
</evidence>
<dbReference type="Proteomes" id="UP001319180">
    <property type="component" value="Unassembled WGS sequence"/>
</dbReference>